<dbReference type="EMBL" id="JBHMEX010000057">
    <property type="protein sequence ID" value="MFB9065851.1"/>
    <property type="molecule type" value="Genomic_DNA"/>
</dbReference>
<proteinExistence type="predicted"/>
<dbReference type="InterPro" id="IPR009057">
    <property type="entry name" value="Homeodomain-like_sf"/>
</dbReference>
<comment type="caution">
    <text evidence="5">The sequence shown here is derived from an EMBL/GenBank/DDBJ whole genome shotgun (WGS) entry which is preliminary data.</text>
</comment>
<dbReference type="Pfam" id="PF12833">
    <property type="entry name" value="HTH_18"/>
    <property type="match status" value="1"/>
</dbReference>
<protein>
    <submittedName>
        <fullName evidence="5">Helix-turn-helix transcriptional regulator</fullName>
    </submittedName>
</protein>
<dbReference type="Gene3D" id="2.60.120.10">
    <property type="entry name" value="Jelly Rolls"/>
    <property type="match status" value="1"/>
</dbReference>
<dbReference type="Proteomes" id="UP001589589">
    <property type="component" value="Unassembled WGS sequence"/>
</dbReference>
<dbReference type="Gene3D" id="1.10.10.60">
    <property type="entry name" value="Homeodomain-like"/>
    <property type="match status" value="1"/>
</dbReference>
<dbReference type="SUPFAM" id="SSF51215">
    <property type="entry name" value="Regulatory protein AraC"/>
    <property type="match status" value="1"/>
</dbReference>
<dbReference type="PANTHER" id="PTHR43280:SF32">
    <property type="entry name" value="TRANSCRIPTIONAL REGULATORY PROTEIN"/>
    <property type="match status" value="1"/>
</dbReference>
<evidence type="ECO:0000259" key="4">
    <source>
        <dbReference type="PROSITE" id="PS01124"/>
    </source>
</evidence>
<dbReference type="RefSeq" id="WP_290262723.1">
    <property type="nucleotide sequence ID" value="NZ_JAUFQQ010000003.1"/>
</dbReference>
<keyword evidence="2" id="KW-0238">DNA-binding</keyword>
<dbReference type="InterPro" id="IPR037923">
    <property type="entry name" value="HTH-like"/>
</dbReference>
<keyword evidence="1" id="KW-0805">Transcription regulation</keyword>
<evidence type="ECO:0000256" key="3">
    <source>
        <dbReference type="ARBA" id="ARBA00023163"/>
    </source>
</evidence>
<feature type="domain" description="HTH araC/xylS-type" evidence="4">
    <location>
        <begin position="189"/>
        <end position="287"/>
    </location>
</feature>
<dbReference type="SMART" id="SM00342">
    <property type="entry name" value="HTH_ARAC"/>
    <property type="match status" value="1"/>
</dbReference>
<evidence type="ECO:0000256" key="1">
    <source>
        <dbReference type="ARBA" id="ARBA00023015"/>
    </source>
</evidence>
<dbReference type="InterPro" id="IPR018060">
    <property type="entry name" value="HTH_AraC"/>
</dbReference>
<accession>A0ABV5FQN9</accession>
<name>A0ABV5FQN9_9FLAO</name>
<dbReference type="PROSITE" id="PS01124">
    <property type="entry name" value="HTH_ARAC_FAMILY_2"/>
    <property type="match status" value="1"/>
</dbReference>
<dbReference type="InterPro" id="IPR003313">
    <property type="entry name" value="AraC-bd"/>
</dbReference>
<keyword evidence="6" id="KW-1185">Reference proteome</keyword>
<dbReference type="PANTHER" id="PTHR43280">
    <property type="entry name" value="ARAC-FAMILY TRANSCRIPTIONAL REGULATOR"/>
    <property type="match status" value="1"/>
</dbReference>
<reference evidence="5 6" key="1">
    <citation type="submission" date="2024-09" db="EMBL/GenBank/DDBJ databases">
        <authorList>
            <person name="Sun Q."/>
            <person name="Mori K."/>
        </authorList>
    </citation>
    <scope>NUCLEOTIDE SEQUENCE [LARGE SCALE GENOMIC DNA]</scope>
    <source>
        <strain evidence="5 6">CECT 7908</strain>
    </source>
</reference>
<evidence type="ECO:0000313" key="6">
    <source>
        <dbReference type="Proteomes" id="UP001589589"/>
    </source>
</evidence>
<organism evidence="5 6">
    <name type="scientific">Flavobacterium branchiarum</name>
    <dbReference type="NCBI Taxonomy" id="1114870"/>
    <lineage>
        <taxon>Bacteria</taxon>
        <taxon>Pseudomonadati</taxon>
        <taxon>Bacteroidota</taxon>
        <taxon>Flavobacteriia</taxon>
        <taxon>Flavobacteriales</taxon>
        <taxon>Flavobacteriaceae</taxon>
        <taxon>Flavobacterium</taxon>
    </lineage>
</organism>
<keyword evidence="3" id="KW-0804">Transcription</keyword>
<gene>
    <name evidence="5" type="ORF">ACFFUQ_17660</name>
</gene>
<dbReference type="InterPro" id="IPR014710">
    <property type="entry name" value="RmlC-like_jellyroll"/>
</dbReference>
<evidence type="ECO:0000256" key="2">
    <source>
        <dbReference type="ARBA" id="ARBA00023125"/>
    </source>
</evidence>
<evidence type="ECO:0000313" key="5">
    <source>
        <dbReference type="EMBL" id="MFB9065851.1"/>
    </source>
</evidence>
<sequence length="294" mass="33970">MNLKRLEIKKHIDKIEDHNLSFRVFDLSAKNDPIYLEPHKKDHFCILAIETGSIEVHIEDRKHFLKAGKISIIFPDQVHFITNASDDLSGKVILFEEILFCSDILKNELSAYNVNLSVNLNCVLLSEKEFKNNSQIIADIQNIYNAPTLIKKEQARFFIKVLLLGLIESIHGQHPVLHQEKEADKLIYFRFKKLLNQHYKTQRTVQYYADQLAVSAKKLNNVTKKHCRETAINAIHNRILTEIKRQLLFSDLSHKQIALDLGFSSPSALNKFVKAKLKETPTELQQELAQIYTA</sequence>
<dbReference type="SUPFAM" id="SSF46689">
    <property type="entry name" value="Homeodomain-like"/>
    <property type="match status" value="1"/>
</dbReference>
<dbReference type="Pfam" id="PF02311">
    <property type="entry name" value="AraC_binding"/>
    <property type="match status" value="1"/>
</dbReference>